<dbReference type="SUPFAM" id="SSF53756">
    <property type="entry name" value="UDP-Glycosyltransferase/glycogen phosphorylase"/>
    <property type="match status" value="1"/>
</dbReference>
<dbReference type="PANTHER" id="PTHR21015:SF22">
    <property type="entry name" value="GLYCOSYLTRANSFERASE"/>
    <property type="match status" value="1"/>
</dbReference>
<evidence type="ECO:0000256" key="1">
    <source>
        <dbReference type="ARBA" id="ARBA00022475"/>
    </source>
</evidence>
<feature type="binding site" evidence="10">
    <location>
        <position position="163"/>
    </location>
    <ligand>
        <name>UDP-N-acetyl-alpha-D-glucosamine</name>
        <dbReference type="ChEBI" id="CHEBI:57705"/>
    </ligand>
</feature>
<keyword evidence="2 10" id="KW-0132">Cell division</keyword>
<evidence type="ECO:0000256" key="10">
    <source>
        <dbReference type="HAMAP-Rule" id="MF_00033"/>
    </source>
</evidence>
<protein>
    <recommendedName>
        <fullName evidence="10">UDP-N-acetylglucosamine--N-acetylmuramyl-(pentapeptide) pyrophosphoryl-undecaprenol N-acetylglucosamine transferase</fullName>
        <ecNumber evidence="10">2.4.1.227</ecNumber>
    </recommendedName>
    <alternativeName>
        <fullName evidence="10">Undecaprenyl-PP-MurNAc-pentapeptide-UDPGlcNAc GlcNAc transferase</fullName>
    </alternativeName>
</protein>
<evidence type="ECO:0000259" key="11">
    <source>
        <dbReference type="Pfam" id="PF03033"/>
    </source>
</evidence>
<feature type="binding site" evidence="10">
    <location>
        <position position="189"/>
    </location>
    <ligand>
        <name>UDP-N-acetyl-alpha-D-glucosamine</name>
        <dbReference type="ChEBI" id="CHEBI:57705"/>
    </ligand>
</feature>
<accession>A0A432W8Z0</accession>
<dbReference type="RefSeq" id="WP_126803429.1">
    <property type="nucleotide sequence ID" value="NZ_PIPL01000001.1"/>
</dbReference>
<evidence type="ECO:0000256" key="9">
    <source>
        <dbReference type="ARBA" id="ARBA00023316"/>
    </source>
</evidence>
<feature type="domain" description="Glycosyltransferase family 28 N-terminal" evidence="11">
    <location>
        <begin position="5"/>
        <end position="141"/>
    </location>
</feature>
<evidence type="ECO:0000256" key="2">
    <source>
        <dbReference type="ARBA" id="ARBA00022618"/>
    </source>
</evidence>
<proteinExistence type="inferred from homology"/>
<dbReference type="CDD" id="cd03785">
    <property type="entry name" value="GT28_MurG"/>
    <property type="match status" value="1"/>
</dbReference>
<dbReference type="NCBIfam" id="TIGR01133">
    <property type="entry name" value="murG"/>
    <property type="match status" value="1"/>
</dbReference>
<evidence type="ECO:0000313" key="14">
    <source>
        <dbReference type="Proteomes" id="UP000288293"/>
    </source>
</evidence>
<keyword evidence="6 10" id="KW-0573">Peptidoglycan synthesis</keyword>
<dbReference type="GO" id="GO:0051301">
    <property type="term" value="P:cell division"/>
    <property type="evidence" value="ECO:0007669"/>
    <property type="project" value="UniProtKB-KW"/>
</dbReference>
<dbReference type="Pfam" id="PF03033">
    <property type="entry name" value="Glyco_transf_28"/>
    <property type="match status" value="1"/>
</dbReference>
<keyword evidence="4 10" id="KW-0808">Transferase</keyword>
<dbReference type="AlphaFoldDB" id="A0A432W8Z0"/>
<keyword evidence="1 10" id="KW-1003">Cell membrane</keyword>
<dbReference type="GO" id="GO:0009252">
    <property type="term" value="P:peptidoglycan biosynthetic process"/>
    <property type="evidence" value="ECO:0007669"/>
    <property type="project" value="UniProtKB-UniRule"/>
</dbReference>
<name>A0A432W8Z0_9GAMM</name>
<dbReference type="EMBL" id="PIPL01000001">
    <property type="protein sequence ID" value="RUO26620.1"/>
    <property type="molecule type" value="Genomic_DNA"/>
</dbReference>
<keyword evidence="7 10" id="KW-0472">Membrane</keyword>
<evidence type="ECO:0000256" key="4">
    <source>
        <dbReference type="ARBA" id="ARBA00022679"/>
    </source>
</evidence>
<dbReference type="GO" id="GO:0008360">
    <property type="term" value="P:regulation of cell shape"/>
    <property type="evidence" value="ECO:0007669"/>
    <property type="project" value="UniProtKB-KW"/>
</dbReference>
<dbReference type="EC" id="2.4.1.227" evidence="10"/>
<dbReference type="GO" id="GO:0071555">
    <property type="term" value="P:cell wall organization"/>
    <property type="evidence" value="ECO:0007669"/>
    <property type="project" value="UniProtKB-KW"/>
</dbReference>
<dbReference type="Pfam" id="PF04101">
    <property type="entry name" value="Glyco_tran_28_C"/>
    <property type="match status" value="1"/>
</dbReference>
<feature type="binding site" evidence="10">
    <location>
        <position position="289"/>
    </location>
    <ligand>
        <name>UDP-N-acetyl-alpha-D-glucosamine</name>
        <dbReference type="ChEBI" id="CHEBI:57705"/>
    </ligand>
</feature>
<evidence type="ECO:0000259" key="12">
    <source>
        <dbReference type="Pfam" id="PF04101"/>
    </source>
</evidence>
<sequence length="362" mass="38976">MSKHVLILAGGTGGHVFPALAVAEQLREQGYQVSWAGTEERLEARVVPAAGFAFYSMPQQGLRGRGIAGWLAAPWRISGSVAQARQLMKKLQPDLVVGFGGYTAGPGGIAAWLSKVPLLIHEQNAAPGMTNKLLSRFAQRTLLGFKAAADKLKQGIWVGNPVRQDICDLIEAPQKPVNDTLQLLIIGGSLGAEVLNQNVPVALQKWTDPELRITHQVGKGREQETVQRYQQAGPGVKVEVVEFIEDMAAAYQQADLVLCRAGALTVAELACAGVASILVPYPYAVDDHQTRNAEVLVSAQAAILLPQSQLNASSLFSVLQELAIDPERLQHMGEQAKTVASSESTQKIVQHCQELMKERAVS</sequence>
<keyword evidence="14" id="KW-1185">Reference proteome</keyword>
<dbReference type="GO" id="GO:0050511">
    <property type="term" value="F:undecaprenyldiphospho-muramoylpentapeptide beta-N-acetylglucosaminyltransferase activity"/>
    <property type="evidence" value="ECO:0007669"/>
    <property type="project" value="UniProtKB-UniRule"/>
</dbReference>
<feature type="binding site" evidence="10">
    <location>
        <begin position="12"/>
        <end position="14"/>
    </location>
    <ligand>
        <name>UDP-N-acetyl-alpha-D-glucosamine</name>
        <dbReference type="ChEBI" id="CHEBI:57705"/>
    </ligand>
</feature>
<keyword evidence="8 10" id="KW-0131">Cell cycle</keyword>
<reference evidence="13 14" key="1">
    <citation type="journal article" date="2011" name="Front. Microbiol.">
        <title>Genomic signatures of strain selection and enhancement in Bacillus atrophaeus var. globigii, a historical biowarfare simulant.</title>
        <authorList>
            <person name="Gibbons H.S."/>
            <person name="Broomall S.M."/>
            <person name="McNew L.A."/>
            <person name="Daligault H."/>
            <person name="Chapman C."/>
            <person name="Bruce D."/>
            <person name="Karavis M."/>
            <person name="Krepps M."/>
            <person name="McGregor P.A."/>
            <person name="Hong C."/>
            <person name="Park K.H."/>
            <person name="Akmal A."/>
            <person name="Feldman A."/>
            <person name="Lin J.S."/>
            <person name="Chang W.E."/>
            <person name="Higgs B.W."/>
            <person name="Demirev P."/>
            <person name="Lindquist J."/>
            <person name="Liem A."/>
            <person name="Fochler E."/>
            <person name="Read T.D."/>
            <person name="Tapia R."/>
            <person name="Johnson S."/>
            <person name="Bishop-Lilly K.A."/>
            <person name="Detter C."/>
            <person name="Han C."/>
            <person name="Sozhamannan S."/>
            <person name="Rosenzweig C.N."/>
            <person name="Skowronski E.W."/>
        </authorList>
    </citation>
    <scope>NUCLEOTIDE SEQUENCE [LARGE SCALE GENOMIC DNA]</scope>
    <source>
        <strain evidence="13 14">MLST1</strain>
    </source>
</reference>
<keyword evidence="9 10" id="KW-0961">Cell wall biogenesis/degradation</keyword>
<dbReference type="InterPro" id="IPR004276">
    <property type="entry name" value="GlycoTrans_28_N"/>
</dbReference>
<organism evidence="13 14">
    <name type="scientific">Aliidiomarina minuta</name>
    <dbReference type="NCBI Taxonomy" id="880057"/>
    <lineage>
        <taxon>Bacteria</taxon>
        <taxon>Pseudomonadati</taxon>
        <taxon>Pseudomonadota</taxon>
        <taxon>Gammaproteobacteria</taxon>
        <taxon>Alteromonadales</taxon>
        <taxon>Idiomarinaceae</taxon>
        <taxon>Aliidiomarina</taxon>
    </lineage>
</organism>
<evidence type="ECO:0000256" key="5">
    <source>
        <dbReference type="ARBA" id="ARBA00022960"/>
    </source>
</evidence>
<keyword evidence="3 10" id="KW-0328">Glycosyltransferase</keyword>
<keyword evidence="5 10" id="KW-0133">Cell shape</keyword>
<dbReference type="GO" id="GO:0005975">
    <property type="term" value="P:carbohydrate metabolic process"/>
    <property type="evidence" value="ECO:0007669"/>
    <property type="project" value="InterPro"/>
</dbReference>
<gene>
    <name evidence="10 13" type="primary">murG</name>
    <name evidence="13" type="ORF">CWE09_07940</name>
</gene>
<dbReference type="Proteomes" id="UP000288293">
    <property type="component" value="Unassembled WGS sequence"/>
</dbReference>
<dbReference type="Gene3D" id="3.40.50.2000">
    <property type="entry name" value="Glycogen Phosphorylase B"/>
    <property type="match status" value="2"/>
</dbReference>
<evidence type="ECO:0000256" key="3">
    <source>
        <dbReference type="ARBA" id="ARBA00022676"/>
    </source>
</evidence>
<dbReference type="PANTHER" id="PTHR21015">
    <property type="entry name" value="UDP-N-ACETYLGLUCOSAMINE--N-ACETYLMURAMYL-(PENTAPEPTIDE) PYROPHOSPHORYL-UNDECAPRENOL N-ACETYLGLUCOSAMINE TRANSFERASE 1"/>
    <property type="match status" value="1"/>
</dbReference>
<dbReference type="GO" id="GO:0051991">
    <property type="term" value="F:UDP-N-acetyl-D-glucosamine:N-acetylmuramoyl-L-alanyl-D-glutamyl-meso-2,6-diaminopimelyl-D-alanyl-D-alanine-diphosphoundecaprenol 4-beta-N-acetylglucosaminlytransferase activity"/>
    <property type="evidence" value="ECO:0007669"/>
    <property type="project" value="RHEA"/>
</dbReference>
<evidence type="ECO:0000256" key="6">
    <source>
        <dbReference type="ARBA" id="ARBA00022984"/>
    </source>
</evidence>
<comment type="similarity">
    <text evidence="10">Belongs to the glycosyltransferase 28 family. MurG subfamily.</text>
</comment>
<feature type="domain" description="Glycosyl transferase family 28 C-terminal" evidence="12">
    <location>
        <begin position="183"/>
        <end position="341"/>
    </location>
</feature>
<evidence type="ECO:0000256" key="8">
    <source>
        <dbReference type="ARBA" id="ARBA00023306"/>
    </source>
</evidence>
<dbReference type="UniPathway" id="UPA00219"/>
<dbReference type="InterPro" id="IPR007235">
    <property type="entry name" value="Glyco_trans_28_C"/>
</dbReference>
<feature type="binding site" evidence="10">
    <location>
        <begin position="263"/>
        <end position="268"/>
    </location>
    <ligand>
        <name>UDP-N-acetyl-alpha-D-glucosamine</name>
        <dbReference type="ChEBI" id="CHEBI:57705"/>
    </ligand>
</feature>
<comment type="catalytic activity">
    <reaction evidence="10">
        <text>di-trans,octa-cis-undecaprenyl diphospho-N-acetyl-alpha-D-muramoyl-L-alanyl-D-glutamyl-meso-2,6-diaminopimeloyl-D-alanyl-D-alanine + UDP-N-acetyl-alpha-D-glucosamine = di-trans,octa-cis-undecaprenyl diphospho-[N-acetyl-alpha-D-glucosaminyl-(1-&gt;4)]-N-acetyl-alpha-D-muramoyl-L-alanyl-D-glutamyl-meso-2,6-diaminopimeloyl-D-alanyl-D-alanine + UDP + H(+)</text>
        <dbReference type="Rhea" id="RHEA:31227"/>
        <dbReference type="ChEBI" id="CHEBI:15378"/>
        <dbReference type="ChEBI" id="CHEBI:57705"/>
        <dbReference type="ChEBI" id="CHEBI:58223"/>
        <dbReference type="ChEBI" id="CHEBI:61387"/>
        <dbReference type="ChEBI" id="CHEBI:61388"/>
        <dbReference type="EC" id="2.4.1.227"/>
    </reaction>
</comment>
<dbReference type="HAMAP" id="MF_00033">
    <property type="entry name" value="MurG"/>
    <property type="match status" value="1"/>
</dbReference>
<comment type="pathway">
    <text evidence="10">Cell wall biogenesis; peptidoglycan biosynthesis.</text>
</comment>
<dbReference type="GO" id="GO:0005886">
    <property type="term" value="C:plasma membrane"/>
    <property type="evidence" value="ECO:0007669"/>
    <property type="project" value="UniProtKB-SubCell"/>
</dbReference>
<comment type="function">
    <text evidence="10">Cell wall formation. Catalyzes the transfer of a GlcNAc subunit on undecaprenyl-pyrophosphoryl-MurNAc-pentapeptide (lipid intermediate I) to form undecaprenyl-pyrophosphoryl-MurNAc-(pentapeptide)GlcNAc (lipid intermediate II).</text>
</comment>
<comment type="subcellular location">
    <subcellularLocation>
        <location evidence="10">Cell membrane</location>
        <topology evidence="10">Peripheral membrane protein</topology>
        <orientation evidence="10">Cytoplasmic side</orientation>
    </subcellularLocation>
</comment>
<evidence type="ECO:0000256" key="7">
    <source>
        <dbReference type="ARBA" id="ARBA00023136"/>
    </source>
</evidence>
<comment type="caution">
    <text evidence="13">The sequence shown here is derived from an EMBL/GenBank/DDBJ whole genome shotgun (WGS) entry which is preliminary data.</text>
</comment>
<dbReference type="InterPro" id="IPR006009">
    <property type="entry name" value="GlcNAc_MurG"/>
</dbReference>
<feature type="binding site" evidence="10">
    <location>
        <position position="124"/>
    </location>
    <ligand>
        <name>UDP-N-acetyl-alpha-D-glucosamine</name>
        <dbReference type="ChEBI" id="CHEBI:57705"/>
    </ligand>
</feature>
<dbReference type="OrthoDB" id="9808936at2"/>
<feature type="binding site" evidence="10">
    <location>
        <position position="244"/>
    </location>
    <ligand>
        <name>UDP-N-acetyl-alpha-D-glucosamine</name>
        <dbReference type="ChEBI" id="CHEBI:57705"/>
    </ligand>
</feature>
<evidence type="ECO:0000313" key="13">
    <source>
        <dbReference type="EMBL" id="RUO26620.1"/>
    </source>
</evidence>